<keyword evidence="4" id="KW-1185">Reference proteome</keyword>
<accession>A0A1W0WUY5</accession>
<evidence type="ECO:0008006" key="5">
    <source>
        <dbReference type="Google" id="ProtNLM"/>
    </source>
</evidence>
<proteinExistence type="predicted"/>
<dbReference type="EMBL" id="MTYJ01000043">
    <property type="protein sequence ID" value="OQV19012.1"/>
    <property type="molecule type" value="Genomic_DNA"/>
</dbReference>
<organism evidence="3 4">
    <name type="scientific">Hypsibius exemplaris</name>
    <name type="common">Freshwater tardigrade</name>
    <dbReference type="NCBI Taxonomy" id="2072580"/>
    <lineage>
        <taxon>Eukaryota</taxon>
        <taxon>Metazoa</taxon>
        <taxon>Ecdysozoa</taxon>
        <taxon>Tardigrada</taxon>
        <taxon>Eutardigrada</taxon>
        <taxon>Parachela</taxon>
        <taxon>Hypsibioidea</taxon>
        <taxon>Hypsibiidae</taxon>
        <taxon>Hypsibius</taxon>
    </lineage>
</organism>
<dbReference type="Gene3D" id="3.60.10.10">
    <property type="entry name" value="Endonuclease/exonuclease/phosphatase"/>
    <property type="match status" value="1"/>
</dbReference>
<dbReference type="Proteomes" id="UP000192578">
    <property type="component" value="Unassembled WGS sequence"/>
</dbReference>
<keyword evidence="1" id="KW-0175">Coiled coil</keyword>
<dbReference type="AlphaFoldDB" id="A0A1W0WUY5"/>
<protein>
    <recommendedName>
        <fullName evidence="5">Endonuclease/exonuclease/phosphatase domain-containing protein</fullName>
    </recommendedName>
</protein>
<feature type="coiled-coil region" evidence="1">
    <location>
        <begin position="538"/>
        <end position="666"/>
    </location>
</feature>
<evidence type="ECO:0000256" key="2">
    <source>
        <dbReference type="SAM" id="MobiDB-lite"/>
    </source>
</evidence>
<feature type="compositionally biased region" description="Basic and acidic residues" evidence="2">
    <location>
        <begin position="270"/>
        <end position="285"/>
    </location>
</feature>
<feature type="compositionally biased region" description="Basic residues" evidence="2">
    <location>
        <begin position="286"/>
        <end position="295"/>
    </location>
</feature>
<feature type="region of interest" description="Disordered" evidence="2">
    <location>
        <begin position="345"/>
        <end position="378"/>
    </location>
</feature>
<dbReference type="SUPFAM" id="SSF56219">
    <property type="entry name" value="DNase I-like"/>
    <property type="match status" value="1"/>
</dbReference>
<comment type="caution">
    <text evidence="3">The sequence shown here is derived from an EMBL/GenBank/DDBJ whole genome shotgun (WGS) entry which is preliminary data.</text>
</comment>
<feature type="compositionally biased region" description="Basic and acidic residues" evidence="2">
    <location>
        <begin position="345"/>
        <end position="366"/>
    </location>
</feature>
<evidence type="ECO:0000256" key="1">
    <source>
        <dbReference type="SAM" id="Coils"/>
    </source>
</evidence>
<name>A0A1W0WUY5_HYPEX</name>
<evidence type="ECO:0000313" key="3">
    <source>
        <dbReference type="EMBL" id="OQV19012.1"/>
    </source>
</evidence>
<gene>
    <name evidence="3" type="ORF">BV898_06870</name>
</gene>
<feature type="compositionally biased region" description="Basic and acidic residues" evidence="2">
    <location>
        <begin position="296"/>
        <end position="328"/>
    </location>
</feature>
<evidence type="ECO:0000313" key="4">
    <source>
        <dbReference type="Proteomes" id="UP000192578"/>
    </source>
</evidence>
<dbReference type="InterPro" id="IPR036691">
    <property type="entry name" value="Endo/exonu/phosph_ase_sf"/>
</dbReference>
<reference evidence="4" key="1">
    <citation type="submission" date="2017-01" db="EMBL/GenBank/DDBJ databases">
        <title>Comparative genomics of anhydrobiosis in the tardigrade Hypsibius dujardini.</title>
        <authorList>
            <person name="Yoshida Y."/>
            <person name="Koutsovoulos G."/>
            <person name="Laetsch D."/>
            <person name="Stevens L."/>
            <person name="Kumar S."/>
            <person name="Horikawa D."/>
            <person name="Ishino K."/>
            <person name="Komine S."/>
            <person name="Tomita M."/>
            <person name="Blaxter M."/>
            <person name="Arakawa K."/>
        </authorList>
    </citation>
    <scope>NUCLEOTIDE SEQUENCE [LARGE SCALE GENOMIC DNA]</scope>
    <source>
        <strain evidence="4">Z151</strain>
    </source>
</reference>
<feature type="region of interest" description="Disordered" evidence="2">
    <location>
        <begin position="267"/>
        <end position="328"/>
    </location>
</feature>
<sequence length="717" mass="81805">MVDQEDWSDMAFDELRESINNADATLKLMAWNIGYSTSSKSCYKSATADRKSLLPVVLGISNPDVVLLQEVNCPEDAILENIGLKDTIMVDESEMDNLNELAQCVLERLAVVQLEQKSSGKRCIFTSYHGRNADNSKDLETSEVLYGKHDIFKKIAMCEVAIYLVKFIASEWKVECDVIFGGDFNFDLESNTVRENEFLDLFYLPATHSRLNGTPIDWIIAFHSKSTTEGLDEIFYKGVDAMNVFPLSERSKIWKVTFDKEQARQAAESAAKKMEEPDSELQKARREAKRVATKVKKAESELRKAQQEKKTVGETRSKLKKPQEDRTAAYKKVEEAMSRLKMAENAEDTANKEVEEADSELNKAQEAENLADWASDKADKERDSAVAIVGEIESKLEEALEVGEDDKLMQRLVKKRNVRDMAQKVLWDALEDYERYESDLQMIRETCAAEKCPEMEANVQRTEDDMEELNLPQKAEDLRYANMQVKIIKKMLKKDHGVEDEESDLDPELYKKAEKHIQKGILDMNGMTESDLEYDSDLDEVEIQSNLLEKAKKDLETTANEAEYAEDKLAECQEFKKTVAEEVEKAESKQQKAHVARGEAEEEVRKAKSIWQNAAVEVKNAESSLRDIQEAEKTVAEEVEEAESKLQKAQKAAGKAAEKVKQAKLSSLWEPRGWKLLAKLYETQPERYESMNRHLREKEKGIFDHSPMIAVVCLDRE</sequence>